<evidence type="ECO:0000313" key="11">
    <source>
        <dbReference type="EMBL" id="SPD74366.1"/>
    </source>
</evidence>
<evidence type="ECO:0000259" key="10">
    <source>
        <dbReference type="PROSITE" id="PS50944"/>
    </source>
</evidence>
<keyword evidence="5" id="KW-0408">Iron</keyword>
<comment type="similarity">
    <text evidence="2">Belongs to the DtxR/MntR family.</text>
</comment>
<accession>A0A445MY05</accession>
<dbReference type="SMART" id="SM00899">
    <property type="entry name" value="FeoA"/>
    <property type="match status" value="1"/>
</dbReference>
<dbReference type="InterPro" id="IPR022687">
    <property type="entry name" value="HTH_DTXR"/>
</dbReference>
<dbReference type="InterPro" id="IPR036421">
    <property type="entry name" value="Fe_dep_repressor_sf"/>
</dbReference>
<dbReference type="SUPFAM" id="SSF50037">
    <property type="entry name" value="C-terminal domain of transcriptional repressors"/>
    <property type="match status" value="1"/>
</dbReference>
<evidence type="ECO:0000256" key="6">
    <source>
        <dbReference type="ARBA" id="ARBA00023015"/>
    </source>
</evidence>
<dbReference type="InterPro" id="IPR007167">
    <property type="entry name" value="Fe-transptr_FeoA-like"/>
</dbReference>
<dbReference type="InterPro" id="IPR038157">
    <property type="entry name" value="FeoA_core_dom"/>
</dbReference>
<keyword evidence="6" id="KW-0805">Transcription regulation</keyword>
<feature type="domain" description="HTH dtxR-type" evidence="10">
    <location>
        <begin position="7"/>
        <end position="68"/>
    </location>
</feature>
<dbReference type="Pfam" id="PF01325">
    <property type="entry name" value="Fe_dep_repress"/>
    <property type="match status" value="1"/>
</dbReference>
<comment type="function">
    <text evidence="9">In the presence of manganese, represses expression of mntH and mntS. Up-regulates expression of mntP.</text>
</comment>
<dbReference type="Gene3D" id="1.10.10.10">
    <property type="entry name" value="Winged helix-like DNA-binding domain superfamily/Winged helix DNA-binding domain"/>
    <property type="match status" value="1"/>
</dbReference>
<dbReference type="Pfam" id="PF02742">
    <property type="entry name" value="Fe_dep_repr_C"/>
    <property type="match status" value="1"/>
</dbReference>
<dbReference type="SUPFAM" id="SSF47979">
    <property type="entry name" value="Iron-dependent repressor protein, dimerization domain"/>
    <property type="match status" value="1"/>
</dbReference>
<keyword evidence="8" id="KW-0804">Transcription</keyword>
<dbReference type="InterPro" id="IPR022689">
    <property type="entry name" value="Iron_dep_repressor"/>
</dbReference>
<dbReference type="PANTHER" id="PTHR33238">
    <property type="entry name" value="IRON (METAL) DEPENDENT REPRESSOR, DTXR FAMILY"/>
    <property type="match status" value="1"/>
</dbReference>
<evidence type="ECO:0000256" key="3">
    <source>
        <dbReference type="ARBA" id="ARBA00011738"/>
    </source>
</evidence>
<dbReference type="SUPFAM" id="SSF46785">
    <property type="entry name" value="Winged helix' DNA-binding domain"/>
    <property type="match status" value="1"/>
</dbReference>
<comment type="subunit">
    <text evidence="3">Homodimer.</text>
</comment>
<dbReference type="Gene3D" id="1.10.60.10">
    <property type="entry name" value="Iron dependent repressor, metal binding and dimerisation domain"/>
    <property type="match status" value="1"/>
</dbReference>
<dbReference type="GO" id="GO:0046983">
    <property type="term" value="F:protein dimerization activity"/>
    <property type="evidence" value="ECO:0007669"/>
    <property type="project" value="InterPro"/>
</dbReference>
<dbReference type="SMART" id="SM00529">
    <property type="entry name" value="HTH_DTXR"/>
    <property type="match status" value="1"/>
</dbReference>
<evidence type="ECO:0000256" key="2">
    <source>
        <dbReference type="ARBA" id="ARBA00007871"/>
    </source>
</evidence>
<dbReference type="InterPro" id="IPR036388">
    <property type="entry name" value="WH-like_DNA-bd_sf"/>
</dbReference>
<dbReference type="GO" id="GO:0005737">
    <property type="term" value="C:cytoplasm"/>
    <property type="evidence" value="ECO:0007669"/>
    <property type="project" value="UniProtKB-SubCell"/>
</dbReference>
<evidence type="ECO:0000256" key="7">
    <source>
        <dbReference type="ARBA" id="ARBA00023125"/>
    </source>
</evidence>
<dbReference type="PANTHER" id="PTHR33238:SF7">
    <property type="entry name" value="IRON-DEPENDENT TRANSCRIPTIONAL REGULATOR"/>
    <property type="match status" value="1"/>
</dbReference>
<evidence type="ECO:0000256" key="5">
    <source>
        <dbReference type="ARBA" id="ARBA00023004"/>
    </source>
</evidence>
<evidence type="ECO:0000256" key="9">
    <source>
        <dbReference type="ARBA" id="ARBA00025185"/>
    </source>
</evidence>
<proteinExistence type="inferred from homology"/>
<name>A0A445MY05_9BACT</name>
<comment type="subcellular location">
    <subcellularLocation>
        <location evidence="1">Cytoplasm</location>
    </subcellularLocation>
</comment>
<dbReference type="InterPro" id="IPR036390">
    <property type="entry name" value="WH_DNA-bd_sf"/>
</dbReference>
<dbReference type="GO" id="GO:0046914">
    <property type="term" value="F:transition metal ion binding"/>
    <property type="evidence" value="ECO:0007669"/>
    <property type="project" value="InterPro"/>
</dbReference>
<dbReference type="InterPro" id="IPR050536">
    <property type="entry name" value="DtxR_MntR_Metal-Reg"/>
</dbReference>
<evidence type="ECO:0000256" key="4">
    <source>
        <dbReference type="ARBA" id="ARBA00022386"/>
    </source>
</evidence>
<keyword evidence="7" id="KW-0238">DNA-binding</keyword>
<dbReference type="Gene3D" id="2.30.30.90">
    <property type="match status" value="1"/>
</dbReference>
<dbReference type="InterPro" id="IPR001367">
    <property type="entry name" value="Fe_dep_repressor"/>
</dbReference>
<dbReference type="InterPro" id="IPR008988">
    <property type="entry name" value="Transcriptional_repressor_C"/>
</dbReference>
<evidence type="ECO:0000256" key="8">
    <source>
        <dbReference type="ARBA" id="ARBA00023163"/>
    </source>
</evidence>
<gene>
    <name evidence="11" type="ORF">PITCH_A230052</name>
</gene>
<organism evidence="11">
    <name type="scientific">uncultured Desulfobacterium sp</name>
    <dbReference type="NCBI Taxonomy" id="201089"/>
    <lineage>
        <taxon>Bacteria</taxon>
        <taxon>Pseudomonadati</taxon>
        <taxon>Thermodesulfobacteriota</taxon>
        <taxon>Desulfobacteria</taxon>
        <taxon>Desulfobacterales</taxon>
        <taxon>Desulfobacteriaceae</taxon>
        <taxon>Desulfobacterium</taxon>
        <taxon>environmental samples</taxon>
    </lineage>
</organism>
<sequence>MTLADTLTASLEDYLEAIFHIIAEKQAVRPKDIAKRLKVSNSSVTGALRSLADKELINYAPYDVISLTPTGKIAAKDVIRRHEVLSDFFVKVLAVEERDADKAACQMEHSIPKIILERFIQFAEFIEVCPRGGSKWIAGFGSHCDHDDTQENCERCISTTLEDVKQRRQQGGQKAMTAARLKDLKPGQKGKVLKVNARGETNKRIVEMGVTPGAVVKVERVAPLGDPIDIKVKGYHLSLRKEEADGIEIETLA</sequence>
<evidence type="ECO:0000256" key="1">
    <source>
        <dbReference type="ARBA" id="ARBA00004496"/>
    </source>
</evidence>
<reference evidence="11" key="1">
    <citation type="submission" date="2018-01" db="EMBL/GenBank/DDBJ databases">
        <authorList>
            <person name="Regsiter A."/>
            <person name="William W."/>
        </authorList>
    </citation>
    <scope>NUCLEOTIDE SEQUENCE</scope>
    <source>
        <strain evidence="11">TRIP AH-1</strain>
    </source>
</reference>
<dbReference type="EMBL" id="OJIN01000146">
    <property type="protein sequence ID" value="SPD74366.1"/>
    <property type="molecule type" value="Genomic_DNA"/>
</dbReference>
<dbReference type="GO" id="GO:0003700">
    <property type="term" value="F:DNA-binding transcription factor activity"/>
    <property type="evidence" value="ECO:0007669"/>
    <property type="project" value="InterPro"/>
</dbReference>
<dbReference type="PROSITE" id="PS50944">
    <property type="entry name" value="HTH_DTXR"/>
    <property type="match status" value="1"/>
</dbReference>
<protein>
    <recommendedName>
        <fullName evidence="4">Transcriptional regulator MntR</fullName>
    </recommendedName>
</protein>
<dbReference type="GO" id="GO:0003677">
    <property type="term" value="F:DNA binding"/>
    <property type="evidence" value="ECO:0007669"/>
    <property type="project" value="UniProtKB-KW"/>
</dbReference>
<dbReference type="Pfam" id="PF04023">
    <property type="entry name" value="FeoA"/>
    <property type="match status" value="1"/>
</dbReference>
<dbReference type="AlphaFoldDB" id="A0A445MY05"/>